<feature type="transmembrane region" description="Helical" evidence="1">
    <location>
        <begin position="53"/>
        <end position="72"/>
    </location>
</feature>
<proteinExistence type="predicted"/>
<reference evidence="3" key="1">
    <citation type="journal article" date="2020" name="Nat. Commun.">
        <title>Genome sequence of the cluster root forming white lupin.</title>
        <authorList>
            <person name="Hufnagel B."/>
            <person name="Marques A."/>
            <person name="Soriano A."/>
            <person name="Marques L."/>
            <person name="Divol F."/>
            <person name="Doumas P."/>
            <person name="Sallet E."/>
            <person name="Mancinotti D."/>
            <person name="Carrere S."/>
            <person name="Marande W."/>
            <person name="Arribat S."/>
            <person name="Keller J."/>
            <person name="Huneau C."/>
            <person name="Blein T."/>
            <person name="Aime D."/>
            <person name="Laguerre M."/>
            <person name="Taylor J."/>
            <person name="Schubert V."/>
            <person name="Nelson M."/>
            <person name="Geu-Flores F."/>
            <person name="Crespi M."/>
            <person name="Gallardo-Guerrero K."/>
            <person name="Delaux P.-M."/>
            <person name="Salse J."/>
            <person name="Berges H."/>
            <person name="Guyot R."/>
            <person name="Gouzy J."/>
            <person name="Peret B."/>
        </authorList>
    </citation>
    <scope>NUCLEOTIDE SEQUENCE [LARGE SCALE GENOMIC DNA]</scope>
    <source>
        <strain evidence="3">cv. Amiga</strain>
    </source>
</reference>
<accession>A0A6A4NGY8</accession>
<keyword evidence="3" id="KW-1185">Reference proteome</keyword>
<sequence length="73" mass="8809">MKLTLHYYYYNGIRFIIPLSSCCAPFIWVHNMFLFVSDVLMVQEIKLKNLCFIHVHVIFMYGSFFLLSFDLYI</sequence>
<evidence type="ECO:0000313" key="2">
    <source>
        <dbReference type="EMBL" id="KAE9588081.1"/>
    </source>
</evidence>
<protein>
    <submittedName>
        <fullName evidence="2">Uncharacterized protein</fullName>
    </submittedName>
</protein>
<keyword evidence="1" id="KW-0812">Transmembrane</keyword>
<gene>
    <name evidence="2" type="ORF">Lalb_Chr22g0351601</name>
</gene>
<dbReference type="AlphaFoldDB" id="A0A6A4NGY8"/>
<keyword evidence="1" id="KW-0472">Membrane</keyword>
<evidence type="ECO:0000313" key="3">
    <source>
        <dbReference type="Proteomes" id="UP000447434"/>
    </source>
</evidence>
<feature type="transmembrane region" description="Helical" evidence="1">
    <location>
        <begin position="12"/>
        <end position="33"/>
    </location>
</feature>
<comment type="caution">
    <text evidence="2">The sequence shown here is derived from an EMBL/GenBank/DDBJ whole genome shotgun (WGS) entry which is preliminary data.</text>
</comment>
<name>A0A6A4NGY8_LUPAL</name>
<keyword evidence="1" id="KW-1133">Transmembrane helix</keyword>
<organism evidence="2 3">
    <name type="scientific">Lupinus albus</name>
    <name type="common">White lupine</name>
    <name type="synonym">Lupinus termis</name>
    <dbReference type="NCBI Taxonomy" id="3870"/>
    <lineage>
        <taxon>Eukaryota</taxon>
        <taxon>Viridiplantae</taxon>
        <taxon>Streptophyta</taxon>
        <taxon>Embryophyta</taxon>
        <taxon>Tracheophyta</taxon>
        <taxon>Spermatophyta</taxon>
        <taxon>Magnoliopsida</taxon>
        <taxon>eudicotyledons</taxon>
        <taxon>Gunneridae</taxon>
        <taxon>Pentapetalae</taxon>
        <taxon>rosids</taxon>
        <taxon>fabids</taxon>
        <taxon>Fabales</taxon>
        <taxon>Fabaceae</taxon>
        <taxon>Papilionoideae</taxon>
        <taxon>50 kb inversion clade</taxon>
        <taxon>genistoids sensu lato</taxon>
        <taxon>core genistoids</taxon>
        <taxon>Genisteae</taxon>
        <taxon>Lupinus</taxon>
    </lineage>
</organism>
<dbReference type="EMBL" id="WOCE01000022">
    <property type="protein sequence ID" value="KAE9588081.1"/>
    <property type="molecule type" value="Genomic_DNA"/>
</dbReference>
<evidence type="ECO:0000256" key="1">
    <source>
        <dbReference type="SAM" id="Phobius"/>
    </source>
</evidence>
<dbReference type="Proteomes" id="UP000447434">
    <property type="component" value="Chromosome 22"/>
</dbReference>